<dbReference type="SUPFAM" id="SSF46458">
    <property type="entry name" value="Globin-like"/>
    <property type="match status" value="1"/>
</dbReference>
<keyword evidence="7" id="KW-1185">Reference proteome</keyword>
<dbReference type="EMBL" id="FOEI01000004">
    <property type="protein sequence ID" value="SEP97582.1"/>
    <property type="molecule type" value="Genomic_DNA"/>
</dbReference>
<dbReference type="InterPro" id="IPR009050">
    <property type="entry name" value="Globin-like_sf"/>
</dbReference>
<proteinExistence type="predicted"/>
<dbReference type="Gene3D" id="1.10.490.10">
    <property type="entry name" value="Globins"/>
    <property type="match status" value="1"/>
</dbReference>
<sequence length="125" mass="15109">MKDIETREDILLIIRNFYDRLLKDQSINFFFTKATDVDQHLEKHFDILATFWEQALFLKGGYSNNMFQIHKDVHDKHPFTQEHFEIWLDHFYTSIDESYVGNKADQMKTMSLNMATIMRMKFNSF</sequence>
<evidence type="ECO:0000256" key="5">
    <source>
        <dbReference type="PIRSR" id="PIRSR601486-1"/>
    </source>
</evidence>
<dbReference type="OrthoDB" id="25954at2"/>
<name>A0A1H9C8U4_9FLAO</name>
<dbReference type="STRING" id="1299341.SAMN05444005_104106"/>
<keyword evidence="4 5" id="KW-0408">Iron</keyword>
<gene>
    <name evidence="6" type="ORF">SAMN05444005_104106</name>
</gene>
<dbReference type="GO" id="GO:0019825">
    <property type="term" value="F:oxygen binding"/>
    <property type="evidence" value="ECO:0007669"/>
    <property type="project" value="InterPro"/>
</dbReference>
<dbReference type="CDD" id="cd08916">
    <property type="entry name" value="TrHb3_P"/>
    <property type="match status" value="1"/>
</dbReference>
<dbReference type="AlphaFoldDB" id="A0A1H9C8U4"/>
<dbReference type="GO" id="GO:0046872">
    <property type="term" value="F:metal ion binding"/>
    <property type="evidence" value="ECO:0007669"/>
    <property type="project" value="UniProtKB-KW"/>
</dbReference>
<evidence type="ECO:0000256" key="2">
    <source>
        <dbReference type="ARBA" id="ARBA00022617"/>
    </source>
</evidence>
<dbReference type="Pfam" id="PF01152">
    <property type="entry name" value="Bac_globin"/>
    <property type="match status" value="1"/>
</dbReference>
<feature type="binding site" description="proximal binding residue" evidence="5">
    <location>
        <position position="70"/>
    </location>
    <ligand>
        <name>heme</name>
        <dbReference type="ChEBI" id="CHEBI:30413"/>
    </ligand>
    <ligandPart>
        <name>Fe</name>
        <dbReference type="ChEBI" id="CHEBI:18248"/>
    </ligandPart>
</feature>
<accession>A0A1H9C8U4</accession>
<evidence type="ECO:0000256" key="3">
    <source>
        <dbReference type="ARBA" id="ARBA00022723"/>
    </source>
</evidence>
<reference evidence="6 7" key="1">
    <citation type="submission" date="2016-10" db="EMBL/GenBank/DDBJ databases">
        <authorList>
            <person name="de Groot N.N."/>
        </authorList>
    </citation>
    <scope>NUCLEOTIDE SEQUENCE [LARGE SCALE GENOMIC DNA]</scope>
    <source>
        <strain evidence="6 7">DSM 27078</strain>
    </source>
</reference>
<dbReference type="RefSeq" id="WP_091467741.1">
    <property type="nucleotide sequence ID" value="NZ_FOEI01000004.1"/>
</dbReference>
<dbReference type="GO" id="GO:0020037">
    <property type="term" value="F:heme binding"/>
    <property type="evidence" value="ECO:0007669"/>
    <property type="project" value="InterPro"/>
</dbReference>
<evidence type="ECO:0000256" key="4">
    <source>
        <dbReference type="ARBA" id="ARBA00023004"/>
    </source>
</evidence>
<dbReference type="Proteomes" id="UP000198648">
    <property type="component" value="Unassembled WGS sequence"/>
</dbReference>
<dbReference type="InterPro" id="IPR012292">
    <property type="entry name" value="Globin/Proto"/>
</dbReference>
<organism evidence="6 7">
    <name type="scientific">Flavobacterium urocaniciphilum</name>
    <dbReference type="NCBI Taxonomy" id="1299341"/>
    <lineage>
        <taxon>Bacteria</taxon>
        <taxon>Pseudomonadati</taxon>
        <taxon>Bacteroidota</taxon>
        <taxon>Flavobacteriia</taxon>
        <taxon>Flavobacteriales</taxon>
        <taxon>Flavobacteriaceae</taxon>
        <taxon>Flavobacterium</taxon>
    </lineage>
</organism>
<evidence type="ECO:0000256" key="1">
    <source>
        <dbReference type="ARBA" id="ARBA00022448"/>
    </source>
</evidence>
<evidence type="ECO:0000313" key="6">
    <source>
        <dbReference type="EMBL" id="SEP97582.1"/>
    </source>
</evidence>
<keyword evidence="3 5" id="KW-0479">Metal-binding</keyword>
<keyword evidence="1" id="KW-0813">Transport</keyword>
<keyword evidence="2 5" id="KW-0349">Heme</keyword>
<evidence type="ECO:0000313" key="7">
    <source>
        <dbReference type="Proteomes" id="UP000198648"/>
    </source>
</evidence>
<dbReference type="InterPro" id="IPR001486">
    <property type="entry name" value="Hemoglobin_trunc"/>
</dbReference>
<protein>
    <submittedName>
        <fullName evidence="6">Hemoglobin</fullName>
    </submittedName>
</protein>